<dbReference type="EMBL" id="CM016560">
    <property type="protein sequence ID" value="TKV98061.1"/>
    <property type="molecule type" value="Genomic_DNA"/>
</dbReference>
<keyword evidence="2" id="KW-1185">Reference proteome</keyword>
<name>A0A4U6T9V4_SETVI</name>
<organism evidence="1 2">
    <name type="scientific">Setaria viridis</name>
    <name type="common">Green bristlegrass</name>
    <name type="synonym">Setaria italica subsp. viridis</name>
    <dbReference type="NCBI Taxonomy" id="4556"/>
    <lineage>
        <taxon>Eukaryota</taxon>
        <taxon>Viridiplantae</taxon>
        <taxon>Streptophyta</taxon>
        <taxon>Embryophyta</taxon>
        <taxon>Tracheophyta</taxon>
        <taxon>Spermatophyta</taxon>
        <taxon>Magnoliopsida</taxon>
        <taxon>Liliopsida</taxon>
        <taxon>Poales</taxon>
        <taxon>Poaceae</taxon>
        <taxon>PACMAD clade</taxon>
        <taxon>Panicoideae</taxon>
        <taxon>Panicodae</taxon>
        <taxon>Paniceae</taxon>
        <taxon>Cenchrinae</taxon>
        <taxon>Setaria</taxon>
    </lineage>
</organism>
<accession>A0A4U6T9V4</accession>
<gene>
    <name evidence="1" type="ORF">SEVIR_9G535900v2</name>
</gene>
<evidence type="ECO:0000313" key="1">
    <source>
        <dbReference type="EMBL" id="TKV98061.1"/>
    </source>
</evidence>
<dbReference type="Gramene" id="TKV98061">
    <property type="protein sequence ID" value="TKV98061"/>
    <property type="gene ID" value="SEVIR_9G535900v2"/>
</dbReference>
<dbReference type="Proteomes" id="UP000298652">
    <property type="component" value="Chromosome 9"/>
</dbReference>
<evidence type="ECO:0000313" key="2">
    <source>
        <dbReference type="Proteomes" id="UP000298652"/>
    </source>
</evidence>
<sequence length="75" mass="8882">MAGKFLYGRYAVEAPRLERDSGQGQHVRRNASDTRTFLFCVELKRFNLKSRRGVTGELLHKEPCTWDEFFSRCRR</sequence>
<proteinExistence type="predicted"/>
<dbReference type="AlphaFoldDB" id="A0A4U6T9V4"/>
<protein>
    <submittedName>
        <fullName evidence="1">Uncharacterized protein</fullName>
    </submittedName>
</protein>
<reference evidence="1" key="1">
    <citation type="submission" date="2019-03" db="EMBL/GenBank/DDBJ databases">
        <title>WGS assembly of Setaria viridis.</title>
        <authorList>
            <person name="Huang P."/>
            <person name="Jenkins J."/>
            <person name="Grimwood J."/>
            <person name="Barry K."/>
            <person name="Healey A."/>
            <person name="Mamidi S."/>
            <person name="Sreedasyam A."/>
            <person name="Shu S."/>
            <person name="Feldman M."/>
            <person name="Wu J."/>
            <person name="Yu Y."/>
            <person name="Chen C."/>
            <person name="Johnson J."/>
            <person name="Rokhsar D."/>
            <person name="Baxter I."/>
            <person name="Schmutz J."/>
            <person name="Brutnell T."/>
            <person name="Kellogg E."/>
        </authorList>
    </citation>
    <scope>NUCLEOTIDE SEQUENCE [LARGE SCALE GENOMIC DNA]</scope>
</reference>